<dbReference type="EMBL" id="DF977454">
    <property type="protein sequence ID" value="GAW25600.1"/>
    <property type="molecule type" value="Genomic_DNA"/>
</dbReference>
<reference evidence="2" key="1">
    <citation type="submission" date="2016-03" db="EMBL/GenBank/DDBJ databases">
        <title>Draft genome sequence of Rosellinia necatrix.</title>
        <authorList>
            <person name="Kanematsu S."/>
        </authorList>
    </citation>
    <scope>NUCLEOTIDE SEQUENCE [LARGE SCALE GENOMIC DNA]</scope>
    <source>
        <strain evidence="2">W97</strain>
    </source>
</reference>
<accession>A0A1S8A7A1</accession>
<evidence type="ECO:0000313" key="2">
    <source>
        <dbReference type="EMBL" id="GAW25600.1"/>
    </source>
</evidence>
<feature type="compositionally biased region" description="Polar residues" evidence="1">
    <location>
        <begin position="32"/>
        <end position="46"/>
    </location>
</feature>
<keyword evidence="3" id="KW-1185">Reference proteome</keyword>
<evidence type="ECO:0000256" key="1">
    <source>
        <dbReference type="SAM" id="MobiDB-lite"/>
    </source>
</evidence>
<dbReference type="Proteomes" id="UP000054516">
    <property type="component" value="Unassembled WGS sequence"/>
</dbReference>
<organism evidence="2">
    <name type="scientific">Rosellinia necatrix</name>
    <name type="common">White root-rot fungus</name>
    <dbReference type="NCBI Taxonomy" id="77044"/>
    <lineage>
        <taxon>Eukaryota</taxon>
        <taxon>Fungi</taxon>
        <taxon>Dikarya</taxon>
        <taxon>Ascomycota</taxon>
        <taxon>Pezizomycotina</taxon>
        <taxon>Sordariomycetes</taxon>
        <taxon>Xylariomycetidae</taxon>
        <taxon>Xylariales</taxon>
        <taxon>Xylariaceae</taxon>
        <taxon>Rosellinia</taxon>
    </lineage>
</organism>
<gene>
    <name evidence="2" type="ORF">SAMD00023353_0902680</name>
</gene>
<sequence>MRFNDRSDNEESYSGYGSAHTLEKAVRDPMNAANTTPNGHGSSLAQLGNDFTDKDLIAASAKTKRRE</sequence>
<feature type="region of interest" description="Disordered" evidence="1">
    <location>
        <begin position="1"/>
        <end position="48"/>
    </location>
</feature>
<proteinExistence type="predicted"/>
<dbReference type="OrthoDB" id="10417728at2759"/>
<evidence type="ECO:0000313" key="3">
    <source>
        <dbReference type="Proteomes" id="UP000054516"/>
    </source>
</evidence>
<name>A0A1S8A7A1_ROSNE</name>
<dbReference type="AlphaFoldDB" id="A0A1S8A7A1"/>
<protein>
    <submittedName>
        <fullName evidence="2">Uncharacterized protein</fullName>
    </submittedName>
</protein>